<gene>
    <name evidence="3" type="ORF">Q6348_02585</name>
</gene>
<reference evidence="3 4" key="1">
    <citation type="submission" date="2023-07" db="EMBL/GenBank/DDBJ databases">
        <title>Description of novel actinomycetes strains, isolated from tidal flat sediment.</title>
        <authorList>
            <person name="Lu C."/>
        </authorList>
    </citation>
    <scope>NUCLEOTIDE SEQUENCE [LARGE SCALE GENOMIC DNA]</scope>
    <source>
        <strain evidence="3 4">SYSU T00b441</strain>
    </source>
</reference>
<dbReference type="Proteomes" id="UP001232536">
    <property type="component" value="Unassembled WGS sequence"/>
</dbReference>
<organism evidence="3 4">
    <name type="scientific">Actinotalea lenta</name>
    <dbReference type="NCBI Taxonomy" id="3064654"/>
    <lineage>
        <taxon>Bacteria</taxon>
        <taxon>Bacillati</taxon>
        <taxon>Actinomycetota</taxon>
        <taxon>Actinomycetes</taxon>
        <taxon>Micrococcales</taxon>
        <taxon>Cellulomonadaceae</taxon>
        <taxon>Actinotalea</taxon>
    </lineage>
</organism>
<feature type="compositionally biased region" description="Low complexity" evidence="1">
    <location>
        <begin position="26"/>
        <end position="54"/>
    </location>
</feature>
<evidence type="ECO:0000256" key="2">
    <source>
        <dbReference type="SAM" id="SignalP"/>
    </source>
</evidence>
<feature type="compositionally biased region" description="Pro residues" evidence="1">
    <location>
        <begin position="55"/>
        <end position="69"/>
    </location>
</feature>
<keyword evidence="2" id="KW-0732">Signal</keyword>
<dbReference type="EMBL" id="JAUQYP010000001">
    <property type="protein sequence ID" value="MDO8106080.1"/>
    <property type="molecule type" value="Genomic_DNA"/>
</dbReference>
<proteinExistence type="predicted"/>
<evidence type="ECO:0000313" key="3">
    <source>
        <dbReference type="EMBL" id="MDO8106080.1"/>
    </source>
</evidence>
<name>A0ABT9D5K4_9CELL</name>
<feature type="signal peptide" evidence="2">
    <location>
        <begin position="1"/>
        <end position="23"/>
    </location>
</feature>
<dbReference type="PROSITE" id="PS51257">
    <property type="entry name" value="PROKAR_LIPOPROTEIN"/>
    <property type="match status" value="1"/>
</dbReference>
<accession>A0ABT9D5K4</accession>
<comment type="caution">
    <text evidence="3">The sequence shown here is derived from an EMBL/GenBank/DDBJ whole genome shotgun (WGS) entry which is preliminary data.</text>
</comment>
<keyword evidence="4" id="KW-1185">Reference proteome</keyword>
<evidence type="ECO:0000313" key="4">
    <source>
        <dbReference type="Proteomes" id="UP001232536"/>
    </source>
</evidence>
<evidence type="ECO:0000256" key="1">
    <source>
        <dbReference type="SAM" id="MobiDB-lite"/>
    </source>
</evidence>
<feature type="region of interest" description="Disordered" evidence="1">
    <location>
        <begin position="20"/>
        <end position="94"/>
    </location>
</feature>
<dbReference type="RefSeq" id="WP_304599773.1">
    <property type="nucleotide sequence ID" value="NZ_JAUQYP010000001.1"/>
</dbReference>
<feature type="chain" id="PRO_5045410575" evidence="2">
    <location>
        <begin position="24"/>
        <end position="241"/>
    </location>
</feature>
<sequence length="241" mass="23714">MEARRRTRVAALAVATLAGGCTAPDAGLSSPDSGSTSTGSPTSGATSPGAVGTPAPAPTAPAPTAPAPTAPASTDPAALPPGFPEPGSLIGGELVTTFSDSGATTTVDGEDLGLTQVFGACFDGDAQEYCPWSIEGLAQPGAGGLPEPTGVNLLLLLKLTGMTQDGTPTWMVVDAIATHAPDGKPALLEYCQGSEGVAFYPASDQTSGMTVPAAAAWASDADHTSLVEQAPGDISCEAFGE</sequence>
<protein>
    <submittedName>
        <fullName evidence="3">Uncharacterized protein</fullName>
    </submittedName>
</protein>